<evidence type="ECO:0000259" key="7">
    <source>
        <dbReference type="Pfam" id="PF12698"/>
    </source>
</evidence>
<keyword evidence="2" id="KW-1003">Cell membrane</keyword>
<feature type="transmembrane region" description="Helical" evidence="6">
    <location>
        <begin position="235"/>
        <end position="254"/>
    </location>
</feature>
<evidence type="ECO:0000256" key="4">
    <source>
        <dbReference type="ARBA" id="ARBA00022989"/>
    </source>
</evidence>
<keyword evidence="3 6" id="KW-0812">Transmembrane</keyword>
<feature type="transmembrane region" description="Helical" evidence="6">
    <location>
        <begin position="185"/>
        <end position="206"/>
    </location>
</feature>
<feature type="transmembrane region" description="Helical" evidence="6">
    <location>
        <begin position="371"/>
        <end position="393"/>
    </location>
</feature>
<accession>A0ABQ1QEP1</accession>
<evidence type="ECO:0000256" key="3">
    <source>
        <dbReference type="ARBA" id="ARBA00022692"/>
    </source>
</evidence>
<sequence length="420" mass="45773">MNKFWVVMSHTYFSRLKSKTFLVTTGIILLLIVALTNFQGIMDSVGSDDEGSAPKVAIIDETGDFFNPLEEQLNAQQAELELVSFQEGEEKAKQAVQDGEYRGVLTLQPSENGTPSGTYYTKQIAENSISGRLQQALQQVKVSVATENTGIDQQTVNGIFAPVAFEKVALDKEAKTEEELSEARGLVYIMLFLLYIGVIMYGNMIAQEVAQEKSSRVMEILISSVSPVTQMFGKILGIALLGVTQFGLILIVGVQSVKANMENLEGGIFTYFGLGDANTSTLIYAGVFFLLGYLLYATLAAMLGSLVSRTEDAQQVVTPMVLLIVAAFMIAMYGLNAPETMLVTVTSFIPFFAPMLMFLRVGMLDVPVWEVGISIALLIGTILLLAVVGGRIYRGGVLMYGKGNIVKSFKRAFQLSKKES</sequence>
<name>A0ABQ1QEP1_9BACI</name>
<feature type="transmembrane region" description="Helical" evidence="6">
    <location>
        <begin position="282"/>
        <end position="304"/>
    </location>
</feature>
<feature type="domain" description="ABC-2 type transporter transmembrane" evidence="7">
    <location>
        <begin position="19"/>
        <end position="388"/>
    </location>
</feature>
<dbReference type="RefSeq" id="WP_188655615.1">
    <property type="nucleotide sequence ID" value="NZ_BMIN01000019.1"/>
</dbReference>
<dbReference type="Proteomes" id="UP000642571">
    <property type="component" value="Unassembled WGS sequence"/>
</dbReference>
<keyword evidence="4 6" id="KW-1133">Transmembrane helix</keyword>
<dbReference type="PANTHER" id="PTHR30294:SF29">
    <property type="entry name" value="MULTIDRUG ABC TRANSPORTER PERMEASE YBHS-RELATED"/>
    <property type="match status" value="1"/>
</dbReference>
<evidence type="ECO:0000313" key="9">
    <source>
        <dbReference type="Proteomes" id="UP000642571"/>
    </source>
</evidence>
<reference evidence="9" key="1">
    <citation type="journal article" date="2019" name="Int. J. Syst. Evol. Microbiol.">
        <title>The Global Catalogue of Microorganisms (GCM) 10K type strain sequencing project: providing services to taxonomists for standard genome sequencing and annotation.</title>
        <authorList>
            <consortium name="The Broad Institute Genomics Platform"/>
            <consortium name="The Broad Institute Genome Sequencing Center for Infectious Disease"/>
            <person name="Wu L."/>
            <person name="Ma J."/>
        </authorList>
    </citation>
    <scope>NUCLEOTIDE SEQUENCE [LARGE SCALE GENOMIC DNA]</scope>
    <source>
        <strain evidence="9">CGMCC 1.15353</strain>
    </source>
</reference>
<dbReference type="Pfam" id="PF12698">
    <property type="entry name" value="ABC2_membrane_3"/>
    <property type="match status" value="1"/>
</dbReference>
<organism evidence="8 9">
    <name type="scientific">Pontibacillus salipaludis</name>
    <dbReference type="NCBI Taxonomy" id="1697394"/>
    <lineage>
        <taxon>Bacteria</taxon>
        <taxon>Bacillati</taxon>
        <taxon>Bacillota</taxon>
        <taxon>Bacilli</taxon>
        <taxon>Bacillales</taxon>
        <taxon>Bacillaceae</taxon>
        <taxon>Pontibacillus</taxon>
    </lineage>
</organism>
<feature type="transmembrane region" description="Helical" evidence="6">
    <location>
        <begin position="316"/>
        <end position="335"/>
    </location>
</feature>
<dbReference type="InterPro" id="IPR051449">
    <property type="entry name" value="ABC-2_transporter_component"/>
</dbReference>
<evidence type="ECO:0000256" key="1">
    <source>
        <dbReference type="ARBA" id="ARBA00004651"/>
    </source>
</evidence>
<evidence type="ECO:0000313" key="8">
    <source>
        <dbReference type="EMBL" id="GGD23833.1"/>
    </source>
</evidence>
<feature type="transmembrane region" description="Helical" evidence="6">
    <location>
        <begin position="341"/>
        <end position="359"/>
    </location>
</feature>
<comment type="subcellular location">
    <subcellularLocation>
        <location evidence="1">Cell membrane</location>
        <topology evidence="1">Multi-pass membrane protein</topology>
    </subcellularLocation>
</comment>
<evidence type="ECO:0000256" key="2">
    <source>
        <dbReference type="ARBA" id="ARBA00022475"/>
    </source>
</evidence>
<keyword evidence="5 6" id="KW-0472">Membrane</keyword>
<dbReference type="PANTHER" id="PTHR30294">
    <property type="entry name" value="MEMBRANE COMPONENT OF ABC TRANSPORTER YHHJ-RELATED"/>
    <property type="match status" value="1"/>
</dbReference>
<dbReference type="InterPro" id="IPR013525">
    <property type="entry name" value="ABC2_TM"/>
</dbReference>
<proteinExistence type="predicted"/>
<comment type="caution">
    <text evidence="8">The sequence shown here is derived from an EMBL/GenBank/DDBJ whole genome shotgun (WGS) entry which is preliminary data.</text>
</comment>
<evidence type="ECO:0000256" key="5">
    <source>
        <dbReference type="ARBA" id="ARBA00023136"/>
    </source>
</evidence>
<feature type="transmembrane region" description="Helical" evidence="6">
    <location>
        <begin position="21"/>
        <end position="42"/>
    </location>
</feature>
<evidence type="ECO:0000256" key="6">
    <source>
        <dbReference type="SAM" id="Phobius"/>
    </source>
</evidence>
<protein>
    <recommendedName>
        <fullName evidence="7">ABC-2 type transporter transmembrane domain-containing protein</fullName>
    </recommendedName>
</protein>
<gene>
    <name evidence="8" type="primary">yhaP</name>
    <name evidence="8" type="ORF">GCM10011389_34450</name>
</gene>
<keyword evidence="9" id="KW-1185">Reference proteome</keyword>
<dbReference type="EMBL" id="BMIN01000019">
    <property type="protein sequence ID" value="GGD23833.1"/>
    <property type="molecule type" value="Genomic_DNA"/>
</dbReference>